<protein>
    <submittedName>
        <fullName evidence="2">Uncharacterized protein</fullName>
    </submittedName>
</protein>
<feature type="region of interest" description="Disordered" evidence="1">
    <location>
        <begin position="1"/>
        <end position="72"/>
    </location>
</feature>
<accession>C1DPX6</accession>
<dbReference type="EnsemblBacteria" id="ACO79547">
    <property type="protein sequence ID" value="ACO79547"/>
    <property type="gene ID" value="Avin_33970"/>
</dbReference>
<dbReference type="AlphaFoldDB" id="C1DPX6"/>
<proteinExistence type="predicted"/>
<gene>
    <name evidence="2" type="ordered locus">Avin_33970</name>
</gene>
<keyword evidence="3" id="KW-1185">Reference proteome</keyword>
<dbReference type="EMBL" id="CP001157">
    <property type="protein sequence ID" value="ACO79547.1"/>
    <property type="molecule type" value="Genomic_DNA"/>
</dbReference>
<name>C1DPX6_AZOVD</name>
<evidence type="ECO:0000313" key="3">
    <source>
        <dbReference type="Proteomes" id="UP000002424"/>
    </source>
</evidence>
<evidence type="ECO:0000313" key="2">
    <source>
        <dbReference type="EMBL" id="ACO79547.1"/>
    </source>
</evidence>
<dbReference type="Proteomes" id="UP000002424">
    <property type="component" value="Chromosome"/>
</dbReference>
<reference evidence="2 3" key="1">
    <citation type="journal article" date="2009" name="J. Bacteriol.">
        <title>Genome sequence of Azotobacter vinelandii, an obligate aerobe specialized to support diverse anaerobic metabolic processes.</title>
        <authorList>
            <person name="Setubal J.C."/>
            <person name="dos Santos P."/>
            <person name="Goldman B.S."/>
            <person name="Ertesvag H."/>
            <person name="Espin G."/>
            <person name="Rubio L.M."/>
            <person name="Valla S."/>
            <person name="Almeida N.F."/>
            <person name="Balasubramanian D."/>
            <person name="Cromes L."/>
            <person name="Curatti L."/>
            <person name="Du Z."/>
            <person name="Godsy E."/>
            <person name="Goodner B."/>
            <person name="Hellner-Burris K."/>
            <person name="Hernandez J.A."/>
            <person name="Houmiel K."/>
            <person name="Imperial J."/>
            <person name="Kennedy C."/>
            <person name="Larson T.J."/>
            <person name="Latreille P."/>
            <person name="Ligon L.S."/>
            <person name="Lu J."/>
            <person name="Maerk M."/>
            <person name="Miller N.M."/>
            <person name="Norton S."/>
            <person name="O'Carroll I.P."/>
            <person name="Paulsen I."/>
            <person name="Raulfs E.C."/>
            <person name="Roemer R."/>
            <person name="Rosser J."/>
            <person name="Segura D."/>
            <person name="Slater S."/>
            <person name="Stricklin S.L."/>
            <person name="Studholme D.J."/>
            <person name="Sun J."/>
            <person name="Viana C.J."/>
            <person name="Wallin E."/>
            <person name="Wang B."/>
            <person name="Wheeler C."/>
            <person name="Zhu H."/>
            <person name="Dean D.R."/>
            <person name="Dixon R."/>
            <person name="Wood D."/>
        </authorList>
    </citation>
    <scope>NUCLEOTIDE SEQUENCE [LARGE SCALE GENOMIC DNA]</scope>
    <source>
        <strain evidence="3">DJ / ATCC BAA-1303</strain>
    </source>
</reference>
<sequence>MEKNGKAGEQNACQEELRGAMEGPAANESVQRVRKRIDTFDIDSIGQDAATGRGDASLGFDPVCHWRRRGQP</sequence>
<organism evidence="2 3">
    <name type="scientific">Azotobacter vinelandii (strain DJ / ATCC BAA-1303)</name>
    <dbReference type="NCBI Taxonomy" id="322710"/>
    <lineage>
        <taxon>Bacteria</taxon>
        <taxon>Pseudomonadati</taxon>
        <taxon>Pseudomonadota</taxon>
        <taxon>Gammaproteobacteria</taxon>
        <taxon>Pseudomonadales</taxon>
        <taxon>Pseudomonadaceae</taxon>
        <taxon>Azotobacter</taxon>
    </lineage>
</organism>
<dbReference type="HOGENOM" id="CLU_2713696_0_0_6"/>
<evidence type="ECO:0000256" key="1">
    <source>
        <dbReference type="SAM" id="MobiDB-lite"/>
    </source>
</evidence>
<dbReference type="KEGG" id="avn:Avin_33970"/>